<keyword evidence="3" id="KW-0998">Cell outer membrane</keyword>
<comment type="caution">
    <text evidence="8">The sequence shown here is derived from an EMBL/GenBank/DDBJ whole genome shotgun (WGS) entry which is preliminary data.</text>
</comment>
<evidence type="ECO:0000256" key="5">
    <source>
        <dbReference type="SAM" id="SignalP"/>
    </source>
</evidence>
<dbReference type="Proteomes" id="UP000261284">
    <property type="component" value="Unassembled WGS sequence"/>
</dbReference>
<feature type="domain" description="TonB-dependent receptor plug" evidence="7">
    <location>
        <begin position="127"/>
        <end position="232"/>
    </location>
</feature>
<dbReference type="Gene3D" id="2.170.130.10">
    <property type="entry name" value="TonB-dependent receptor, plug domain"/>
    <property type="match status" value="1"/>
</dbReference>
<gene>
    <name evidence="8" type="ORF">DXN05_13105</name>
</gene>
<evidence type="ECO:0000256" key="4">
    <source>
        <dbReference type="RuleBase" id="RU003357"/>
    </source>
</evidence>
<evidence type="ECO:0000256" key="2">
    <source>
        <dbReference type="ARBA" id="ARBA00023136"/>
    </source>
</evidence>
<accession>A0A3E1NI78</accession>
<reference evidence="8 9" key="1">
    <citation type="submission" date="2018-08" db="EMBL/GenBank/DDBJ databases">
        <title>Chitinophagaceae sp. K23C18032701, a novel bacterium isolated from forest soil.</title>
        <authorList>
            <person name="Wang C."/>
        </authorList>
    </citation>
    <scope>NUCLEOTIDE SEQUENCE [LARGE SCALE GENOMIC DNA]</scope>
    <source>
        <strain evidence="8 9">K23C18032701</strain>
    </source>
</reference>
<evidence type="ECO:0000259" key="7">
    <source>
        <dbReference type="Pfam" id="PF07715"/>
    </source>
</evidence>
<dbReference type="CDD" id="cd01347">
    <property type="entry name" value="ligand_gated_channel"/>
    <property type="match status" value="1"/>
</dbReference>
<dbReference type="SUPFAM" id="SSF56935">
    <property type="entry name" value="Porins"/>
    <property type="match status" value="1"/>
</dbReference>
<dbReference type="InterPro" id="IPR036942">
    <property type="entry name" value="Beta-barrel_TonB_sf"/>
</dbReference>
<dbReference type="AlphaFoldDB" id="A0A3E1NI78"/>
<dbReference type="GO" id="GO:0009279">
    <property type="term" value="C:cell outer membrane"/>
    <property type="evidence" value="ECO:0007669"/>
    <property type="project" value="UniProtKB-SubCell"/>
</dbReference>
<evidence type="ECO:0000259" key="6">
    <source>
        <dbReference type="Pfam" id="PF00593"/>
    </source>
</evidence>
<dbReference type="RefSeq" id="WP_116847723.1">
    <property type="nucleotide sequence ID" value="NZ_QTJU01000004.1"/>
</dbReference>
<dbReference type="Gene3D" id="2.60.40.1120">
    <property type="entry name" value="Carboxypeptidase-like, regulatory domain"/>
    <property type="match status" value="1"/>
</dbReference>
<proteinExistence type="inferred from homology"/>
<dbReference type="PANTHER" id="PTHR40980">
    <property type="entry name" value="PLUG DOMAIN-CONTAINING PROTEIN"/>
    <property type="match status" value="1"/>
</dbReference>
<protein>
    <submittedName>
        <fullName evidence="8">TonB-dependent receptor</fullName>
    </submittedName>
</protein>
<comment type="similarity">
    <text evidence="4">Belongs to the TonB-dependent receptor family.</text>
</comment>
<dbReference type="InterPro" id="IPR000531">
    <property type="entry name" value="Beta-barrel_TonB"/>
</dbReference>
<feature type="chain" id="PRO_5017577770" evidence="5">
    <location>
        <begin position="21"/>
        <end position="916"/>
    </location>
</feature>
<sequence length="916" mass="102317">MRSIITALLCTIFLAFQAQAAVIRGHVIAWETGEVLTGATITVTGTGFKTVSALDGSFILKQVPAGSYTVSISMVGYATLTREITVDETGSGLVDVALQPAHTRLENITIRAGRDKNNDAGARNIERTASQVMNVVSAKAIEVSPDMTVANVVQRVSGVSVERNSNGDGQYAILRGMDKRYNYTLVNGVKIPSPDNKYRYVPLDIFPSDMIDRLEVYKALTPAMEGDAVGGAINMVMKEAPSHKMIHANIAGSYSELFMNRDFTGFKPGSVNSQSPYELHGSNYSANSSDFSAATTTYTNKRPLPGLIGGLALGNRFLNNKLGVLVAGSYQNTYRGSNSLFMGSETVDTLKGVKLTSQENRRISEQQLRYGIHARVDYALNARNHFSWYNAFMNLTNNQVRDEVSTSFASGYDPQKGNAQLTYSTRARKTVQHIYNSTLQGDHTLTNKLSLNWSAVYSKASSEQPDNTTVSLDGLQQNFVQTRTTVQNSGTSHRWEHNNDRDWAGYLNLTWLQPVGQLPVEWKLGGLYRDKHRDNFYNSYQFVPSYIQQYGKDFTEYNQIQWNVQNPQGSVASGLTYSASEKTSAGYLQFKVMAKQLEVTGGVRAEHTDQGYAMKYPIGEDAPVGSQQYTDWLPSLHFKYMPFAKTNIRASYFRSVNRPGFAEINPAPVVGDEYTERGDPKLKHAVADNFDLRYELYPHAAEQLMAGIFYKHIKDPIEYTLQQMAHNIYYMPGNFGNANNYGAELDWTIFFNKIGIKANYTYTHSRITSSKSKRIRDSSTNGSLQTITVPQTRPLYGQSAHVANISLLYKDVQHGWNAQLSANYTGKRINTVAQFVDNDIWQRGFVQLDASAEKTICKHWVVFAKANNLLNTPLTLFVNNVTAQNAGAPNQDLSNKTLIRRDYYQRFYIAGVRYTF</sequence>
<evidence type="ECO:0000256" key="1">
    <source>
        <dbReference type="ARBA" id="ARBA00004442"/>
    </source>
</evidence>
<dbReference type="Gene3D" id="2.40.170.20">
    <property type="entry name" value="TonB-dependent receptor, beta-barrel domain"/>
    <property type="match status" value="1"/>
</dbReference>
<evidence type="ECO:0000313" key="8">
    <source>
        <dbReference type="EMBL" id="RFM27645.1"/>
    </source>
</evidence>
<evidence type="ECO:0000256" key="3">
    <source>
        <dbReference type="ARBA" id="ARBA00023237"/>
    </source>
</evidence>
<dbReference type="InterPro" id="IPR037066">
    <property type="entry name" value="Plug_dom_sf"/>
</dbReference>
<dbReference type="OrthoDB" id="8727862at2"/>
<dbReference type="Pfam" id="PF07715">
    <property type="entry name" value="Plug"/>
    <property type="match status" value="1"/>
</dbReference>
<feature type="domain" description="TonB-dependent receptor-like beta-barrel" evidence="6">
    <location>
        <begin position="392"/>
        <end position="869"/>
    </location>
</feature>
<keyword evidence="5" id="KW-0732">Signal</keyword>
<dbReference type="Pfam" id="PF00593">
    <property type="entry name" value="TonB_dep_Rec_b-barrel"/>
    <property type="match status" value="1"/>
</dbReference>
<dbReference type="Pfam" id="PF13715">
    <property type="entry name" value="CarbopepD_reg_2"/>
    <property type="match status" value="1"/>
</dbReference>
<dbReference type="PANTHER" id="PTHR40980:SF4">
    <property type="entry name" value="TONB-DEPENDENT RECEPTOR-LIKE BETA-BARREL DOMAIN-CONTAINING PROTEIN"/>
    <property type="match status" value="1"/>
</dbReference>
<evidence type="ECO:0000313" key="9">
    <source>
        <dbReference type="Proteomes" id="UP000261284"/>
    </source>
</evidence>
<comment type="subcellular location">
    <subcellularLocation>
        <location evidence="1 4">Cell outer membrane</location>
    </subcellularLocation>
</comment>
<keyword evidence="4" id="KW-0798">TonB box</keyword>
<keyword evidence="8" id="KW-0675">Receptor</keyword>
<dbReference type="EMBL" id="QTJU01000004">
    <property type="protein sequence ID" value="RFM27645.1"/>
    <property type="molecule type" value="Genomic_DNA"/>
</dbReference>
<name>A0A3E1NI78_9BACT</name>
<keyword evidence="9" id="KW-1185">Reference proteome</keyword>
<dbReference type="InterPro" id="IPR012910">
    <property type="entry name" value="Plug_dom"/>
</dbReference>
<keyword evidence="2 4" id="KW-0472">Membrane</keyword>
<dbReference type="InterPro" id="IPR008969">
    <property type="entry name" value="CarboxyPept-like_regulatory"/>
</dbReference>
<feature type="signal peptide" evidence="5">
    <location>
        <begin position="1"/>
        <end position="20"/>
    </location>
</feature>
<organism evidence="8 9">
    <name type="scientific">Deminuibacter soli</name>
    <dbReference type="NCBI Taxonomy" id="2291815"/>
    <lineage>
        <taxon>Bacteria</taxon>
        <taxon>Pseudomonadati</taxon>
        <taxon>Bacteroidota</taxon>
        <taxon>Chitinophagia</taxon>
        <taxon>Chitinophagales</taxon>
        <taxon>Chitinophagaceae</taxon>
        <taxon>Deminuibacter</taxon>
    </lineage>
</organism>
<dbReference type="SUPFAM" id="SSF49464">
    <property type="entry name" value="Carboxypeptidase regulatory domain-like"/>
    <property type="match status" value="1"/>
</dbReference>